<comment type="similarity">
    <text evidence="2 9">Belongs to the mitochondrial pyruvate carrier (MPC) (TC 2.A.105) family.</text>
</comment>
<feature type="transmembrane region" description="Helical" evidence="9">
    <location>
        <begin position="72"/>
        <end position="92"/>
    </location>
</feature>
<name>A0AAX4PMF0_9CHLO</name>
<evidence type="ECO:0000313" key="11">
    <source>
        <dbReference type="Proteomes" id="UP001472866"/>
    </source>
</evidence>
<organism evidence="10 11">
    <name type="scientific">Chloropicon roscoffensis</name>
    <dbReference type="NCBI Taxonomy" id="1461544"/>
    <lineage>
        <taxon>Eukaryota</taxon>
        <taxon>Viridiplantae</taxon>
        <taxon>Chlorophyta</taxon>
        <taxon>Chloropicophyceae</taxon>
        <taxon>Chloropicales</taxon>
        <taxon>Chloropicaceae</taxon>
        <taxon>Chloropicon</taxon>
    </lineage>
</organism>
<comment type="caution">
    <text evidence="9">Lacks conserved residue(s) required for the propagation of feature annotation.</text>
</comment>
<dbReference type="InterPro" id="IPR005336">
    <property type="entry name" value="MPC"/>
</dbReference>
<dbReference type="Pfam" id="PF03650">
    <property type="entry name" value="MPC"/>
    <property type="match status" value="1"/>
</dbReference>
<accession>A0AAX4PMF0</accession>
<protein>
    <recommendedName>
        <fullName evidence="9">Mitochondrial pyruvate carrier</fullName>
    </recommendedName>
</protein>
<evidence type="ECO:0000313" key="10">
    <source>
        <dbReference type="EMBL" id="WZN67316.1"/>
    </source>
</evidence>
<evidence type="ECO:0000256" key="8">
    <source>
        <dbReference type="ARBA" id="ARBA00023136"/>
    </source>
</evidence>
<keyword evidence="3 9" id="KW-0813">Transport</keyword>
<dbReference type="EMBL" id="CP151519">
    <property type="protein sequence ID" value="WZN67316.1"/>
    <property type="molecule type" value="Genomic_DNA"/>
</dbReference>
<evidence type="ECO:0000256" key="5">
    <source>
        <dbReference type="ARBA" id="ARBA00022792"/>
    </source>
</evidence>
<keyword evidence="5 9" id="KW-0999">Mitochondrion inner membrane</keyword>
<dbReference type="GO" id="GO:0006850">
    <property type="term" value="P:pyruvate import into mitochondria"/>
    <property type="evidence" value="ECO:0007669"/>
    <property type="project" value="InterPro"/>
</dbReference>
<keyword evidence="8 9" id="KW-0472">Membrane</keyword>
<evidence type="ECO:0000256" key="9">
    <source>
        <dbReference type="RuleBase" id="RU363100"/>
    </source>
</evidence>
<reference evidence="10 11" key="1">
    <citation type="submission" date="2024-03" db="EMBL/GenBank/DDBJ databases">
        <title>Complete genome sequence of the green alga Chloropicon roscoffensis RCC1871.</title>
        <authorList>
            <person name="Lemieux C."/>
            <person name="Pombert J.-F."/>
            <person name="Otis C."/>
            <person name="Turmel M."/>
        </authorList>
    </citation>
    <scope>NUCLEOTIDE SEQUENCE [LARGE SCALE GENOMIC DNA]</scope>
    <source>
        <strain evidence="10 11">RCC1871</strain>
    </source>
</reference>
<dbReference type="GO" id="GO:0005743">
    <property type="term" value="C:mitochondrial inner membrane"/>
    <property type="evidence" value="ECO:0007669"/>
    <property type="project" value="UniProtKB-SubCell"/>
</dbReference>
<dbReference type="PANTHER" id="PTHR14154">
    <property type="entry name" value="UPF0041 BRAIN PROTEIN 44-RELATED"/>
    <property type="match status" value="1"/>
</dbReference>
<evidence type="ECO:0000256" key="2">
    <source>
        <dbReference type="ARBA" id="ARBA00006416"/>
    </source>
</evidence>
<keyword evidence="10" id="KW-0670">Pyruvate</keyword>
<proteinExistence type="inferred from homology"/>
<keyword evidence="6 9" id="KW-1133">Transmembrane helix</keyword>
<keyword evidence="4 9" id="KW-0812">Transmembrane</keyword>
<comment type="function">
    <text evidence="9">Mediates the uptake of pyruvate into mitochondria.</text>
</comment>
<keyword evidence="11" id="KW-1185">Reference proteome</keyword>
<sequence length="104" mass="11623">MASAAQQAKQFWNHPAGPKTIHFWAPTFKWGISLANVADFQSPIEKVSVPQQCAVALTGLIWTRFSTQIKPINYNLATVNFFMAMTGLYQLYRVASHKPKAPAE</sequence>
<evidence type="ECO:0000256" key="6">
    <source>
        <dbReference type="ARBA" id="ARBA00022989"/>
    </source>
</evidence>
<evidence type="ECO:0000256" key="4">
    <source>
        <dbReference type="ARBA" id="ARBA00022692"/>
    </source>
</evidence>
<dbReference type="AlphaFoldDB" id="A0AAX4PMF0"/>
<keyword evidence="7 9" id="KW-0496">Mitochondrion</keyword>
<dbReference type="Proteomes" id="UP001472866">
    <property type="component" value="Chromosome 19"/>
</dbReference>
<comment type="subcellular location">
    <subcellularLocation>
        <location evidence="1 9">Mitochondrion inner membrane</location>
        <topology evidence="1 9">Multi-pass membrane protein</topology>
    </subcellularLocation>
</comment>
<evidence type="ECO:0000256" key="7">
    <source>
        <dbReference type="ARBA" id="ARBA00023128"/>
    </source>
</evidence>
<gene>
    <name evidence="10" type="ORF">HKI87_19g88910</name>
</gene>
<evidence type="ECO:0000256" key="3">
    <source>
        <dbReference type="ARBA" id="ARBA00022448"/>
    </source>
</evidence>
<evidence type="ECO:0000256" key="1">
    <source>
        <dbReference type="ARBA" id="ARBA00004448"/>
    </source>
</evidence>